<gene>
    <name evidence="2" type="ORF">GCM10022232_22050</name>
</gene>
<name>A0ABP7QUM1_9ACTN</name>
<dbReference type="PANTHER" id="PTHR41252">
    <property type="entry name" value="BLR2505 PROTEIN"/>
    <property type="match status" value="1"/>
</dbReference>
<dbReference type="InterPro" id="IPR037401">
    <property type="entry name" value="SnoaL-like"/>
</dbReference>
<dbReference type="PANTHER" id="PTHR41252:SF1">
    <property type="entry name" value="BLR2505 PROTEIN"/>
    <property type="match status" value="1"/>
</dbReference>
<proteinExistence type="predicted"/>
<sequence>MGLTTMTPTNTGDTSDPAAAFATSAAPADVVRRQYLASAAGDLEALRATLAADVEWTEMAGFPLAGTYRTPNGVTANVMEQLGKEWDNWTAHDDTYVVDGENVVVLARYTAVNKATRKPINVRVAHHFVVRGGRIVRFEQFVDTALVREAMTDAG</sequence>
<dbReference type="InterPro" id="IPR032710">
    <property type="entry name" value="NTF2-like_dom_sf"/>
</dbReference>
<evidence type="ECO:0000259" key="1">
    <source>
        <dbReference type="Pfam" id="PF12680"/>
    </source>
</evidence>
<dbReference type="Proteomes" id="UP001500456">
    <property type="component" value="Unassembled WGS sequence"/>
</dbReference>
<accession>A0ABP7QUM1</accession>
<keyword evidence="3" id="KW-1185">Reference proteome</keyword>
<reference evidence="3" key="1">
    <citation type="journal article" date="2019" name="Int. J. Syst. Evol. Microbiol.">
        <title>The Global Catalogue of Microorganisms (GCM) 10K type strain sequencing project: providing services to taxonomists for standard genome sequencing and annotation.</title>
        <authorList>
            <consortium name="The Broad Institute Genomics Platform"/>
            <consortium name="The Broad Institute Genome Sequencing Center for Infectious Disease"/>
            <person name="Wu L."/>
            <person name="Ma J."/>
        </authorList>
    </citation>
    <scope>NUCLEOTIDE SEQUENCE [LARGE SCALE GENOMIC DNA]</scope>
    <source>
        <strain evidence="3">JCM 16924</strain>
    </source>
</reference>
<feature type="domain" description="SnoaL-like" evidence="1">
    <location>
        <begin position="31"/>
        <end position="137"/>
    </location>
</feature>
<evidence type="ECO:0000313" key="3">
    <source>
        <dbReference type="Proteomes" id="UP001500456"/>
    </source>
</evidence>
<dbReference type="Gene3D" id="3.10.450.50">
    <property type="match status" value="1"/>
</dbReference>
<organism evidence="2 3">
    <name type="scientific">Streptomyces plumbiresistens</name>
    <dbReference type="NCBI Taxonomy" id="511811"/>
    <lineage>
        <taxon>Bacteria</taxon>
        <taxon>Bacillati</taxon>
        <taxon>Actinomycetota</taxon>
        <taxon>Actinomycetes</taxon>
        <taxon>Kitasatosporales</taxon>
        <taxon>Streptomycetaceae</taxon>
        <taxon>Streptomyces</taxon>
    </lineage>
</organism>
<dbReference type="SUPFAM" id="SSF54427">
    <property type="entry name" value="NTF2-like"/>
    <property type="match status" value="1"/>
</dbReference>
<evidence type="ECO:0000313" key="2">
    <source>
        <dbReference type="EMBL" id="GAA3988258.1"/>
    </source>
</evidence>
<comment type="caution">
    <text evidence="2">The sequence shown here is derived from an EMBL/GenBank/DDBJ whole genome shotgun (WGS) entry which is preliminary data.</text>
</comment>
<protein>
    <submittedName>
        <fullName evidence="2">Nuclear transport factor 2 family protein</fullName>
    </submittedName>
</protein>
<dbReference type="Pfam" id="PF12680">
    <property type="entry name" value="SnoaL_2"/>
    <property type="match status" value="1"/>
</dbReference>
<dbReference type="EMBL" id="BAAAZX010000005">
    <property type="protein sequence ID" value="GAA3988258.1"/>
    <property type="molecule type" value="Genomic_DNA"/>
</dbReference>